<keyword evidence="11 20" id="KW-0547">Nucleotide-binding</keyword>
<protein>
    <recommendedName>
        <fullName evidence="2">non-specific serine/threonine protein kinase</fullName>
        <ecNumber evidence="2">2.7.11.1</ecNumber>
    </recommendedName>
</protein>
<evidence type="ECO:0000256" key="9">
    <source>
        <dbReference type="ARBA" id="ARBA00022729"/>
    </source>
</evidence>
<evidence type="ECO:0000313" key="23">
    <source>
        <dbReference type="Proteomes" id="UP001172457"/>
    </source>
</evidence>
<evidence type="ECO:0000256" key="10">
    <source>
        <dbReference type="ARBA" id="ARBA00022737"/>
    </source>
</evidence>
<dbReference type="GO" id="GO:0004714">
    <property type="term" value="F:transmembrane receptor protein tyrosine kinase activity"/>
    <property type="evidence" value="ECO:0007669"/>
    <property type="project" value="InterPro"/>
</dbReference>
<evidence type="ECO:0000256" key="4">
    <source>
        <dbReference type="ARBA" id="ARBA00022527"/>
    </source>
</evidence>
<keyword evidence="5" id="KW-0597">Phosphoprotein</keyword>
<dbReference type="Pfam" id="PF00069">
    <property type="entry name" value="Pkinase"/>
    <property type="match status" value="2"/>
</dbReference>
<keyword evidence="16" id="KW-0675">Receptor</keyword>
<comment type="catalytic activity">
    <reaction evidence="18">
        <text>L-threonyl-[protein] + ATP = O-phospho-L-threonyl-[protein] + ADP + H(+)</text>
        <dbReference type="Rhea" id="RHEA:46608"/>
        <dbReference type="Rhea" id="RHEA-COMP:11060"/>
        <dbReference type="Rhea" id="RHEA-COMP:11605"/>
        <dbReference type="ChEBI" id="CHEBI:15378"/>
        <dbReference type="ChEBI" id="CHEBI:30013"/>
        <dbReference type="ChEBI" id="CHEBI:30616"/>
        <dbReference type="ChEBI" id="CHEBI:61977"/>
        <dbReference type="ChEBI" id="CHEBI:456216"/>
        <dbReference type="EC" id="2.7.11.1"/>
    </reaction>
</comment>
<feature type="binding site" evidence="20">
    <location>
        <position position="49"/>
    </location>
    <ligand>
        <name>ATP</name>
        <dbReference type="ChEBI" id="CHEBI:30616"/>
    </ligand>
</feature>
<accession>A0AA38U381</accession>
<evidence type="ECO:0000256" key="6">
    <source>
        <dbReference type="ARBA" id="ARBA00022614"/>
    </source>
</evidence>
<keyword evidence="8" id="KW-0812">Transmembrane</keyword>
<dbReference type="Gene3D" id="1.10.510.10">
    <property type="entry name" value="Transferase(Phosphotransferase) domain 1"/>
    <property type="match status" value="2"/>
</dbReference>
<evidence type="ECO:0000256" key="13">
    <source>
        <dbReference type="ARBA" id="ARBA00022840"/>
    </source>
</evidence>
<gene>
    <name evidence="22" type="ORF">OSB04_001716</name>
</gene>
<evidence type="ECO:0000256" key="20">
    <source>
        <dbReference type="PROSITE-ProRule" id="PRU10141"/>
    </source>
</evidence>
<dbReference type="PROSITE" id="PS50011">
    <property type="entry name" value="PROTEIN_KINASE_DOM"/>
    <property type="match status" value="2"/>
</dbReference>
<evidence type="ECO:0000256" key="7">
    <source>
        <dbReference type="ARBA" id="ARBA00022679"/>
    </source>
</evidence>
<evidence type="ECO:0000313" key="22">
    <source>
        <dbReference type="EMBL" id="KAJ9565750.1"/>
    </source>
</evidence>
<keyword evidence="4" id="KW-0723">Serine/threonine-protein kinase</keyword>
<evidence type="ECO:0000256" key="3">
    <source>
        <dbReference type="ARBA" id="ARBA00022475"/>
    </source>
</evidence>
<evidence type="ECO:0000256" key="8">
    <source>
        <dbReference type="ARBA" id="ARBA00022692"/>
    </source>
</evidence>
<dbReference type="AlphaFoldDB" id="A0AA38U381"/>
<keyword evidence="17" id="KW-0325">Glycoprotein</keyword>
<dbReference type="InterPro" id="IPR045272">
    <property type="entry name" value="ANXUR1/2-like"/>
</dbReference>
<dbReference type="InterPro" id="IPR011009">
    <property type="entry name" value="Kinase-like_dom_sf"/>
</dbReference>
<keyword evidence="15" id="KW-0472">Membrane</keyword>
<reference evidence="22" key="1">
    <citation type="submission" date="2023-03" db="EMBL/GenBank/DDBJ databases">
        <title>Chromosome-scale reference genome and RAD-based genetic map of yellow starthistle (Centaurea solstitialis) reveal putative structural variation and QTLs associated with invader traits.</title>
        <authorList>
            <person name="Reatini B."/>
            <person name="Cang F.A."/>
            <person name="Jiang Q."/>
            <person name="Mckibben M.T.W."/>
            <person name="Barker M.S."/>
            <person name="Rieseberg L.H."/>
            <person name="Dlugosch K.M."/>
        </authorList>
    </citation>
    <scope>NUCLEOTIDE SEQUENCE</scope>
    <source>
        <strain evidence="22">CAN-66</strain>
        <tissue evidence="22">Leaf</tissue>
    </source>
</reference>
<keyword evidence="6" id="KW-0433">Leucine-rich repeat</keyword>
<comment type="catalytic activity">
    <reaction evidence="19">
        <text>L-seryl-[protein] + ATP = O-phospho-L-seryl-[protein] + ADP + H(+)</text>
        <dbReference type="Rhea" id="RHEA:17989"/>
        <dbReference type="Rhea" id="RHEA-COMP:9863"/>
        <dbReference type="Rhea" id="RHEA-COMP:11604"/>
        <dbReference type="ChEBI" id="CHEBI:15378"/>
        <dbReference type="ChEBI" id="CHEBI:29999"/>
        <dbReference type="ChEBI" id="CHEBI:30616"/>
        <dbReference type="ChEBI" id="CHEBI:83421"/>
        <dbReference type="ChEBI" id="CHEBI:456216"/>
        <dbReference type="EC" id="2.7.11.1"/>
    </reaction>
</comment>
<dbReference type="GO" id="GO:0009506">
    <property type="term" value="C:plasmodesma"/>
    <property type="evidence" value="ECO:0007669"/>
    <property type="project" value="TreeGrafter"/>
</dbReference>
<dbReference type="FunFam" id="1.10.510.10:FF:000358">
    <property type="entry name" value="Putative leucine-rich repeat receptor-like serine/threonine-protein kinase"/>
    <property type="match status" value="1"/>
</dbReference>
<dbReference type="GO" id="GO:0004674">
    <property type="term" value="F:protein serine/threonine kinase activity"/>
    <property type="evidence" value="ECO:0007669"/>
    <property type="project" value="UniProtKB-KW"/>
</dbReference>
<organism evidence="22 23">
    <name type="scientific">Centaurea solstitialis</name>
    <name type="common">yellow star-thistle</name>
    <dbReference type="NCBI Taxonomy" id="347529"/>
    <lineage>
        <taxon>Eukaryota</taxon>
        <taxon>Viridiplantae</taxon>
        <taxon>Streptophyta</taxon>
        <taxon>Embryophyta</taxon>
        <taxon>Tracheophyta</taxon>
        <taxon>Spermatophyta</taxon>
        <taxon>Magnoliopsida</taxon>
        <taxon>eudicotyledons</taxon>
        <taxon>Gunneridae</taxon>
        <taxon>Pentapetalae</taxon>
        <taxon>asterids</taxon>
        <taxon>campanulids</taxon>
        <taxon>Asterales</taxon>
        <taxon>Asteraceae</taxon>
        <taxon>Carduoideae</taxon>
        <taxon>Cardueae</taxon>
        <taxon>Centaureinae</taxon>
        <taxon>Centaurea</taxon>
    </lineage>
</organism>
<keyword evidence="14" id="KW-1133">Transmembrane helix</keyword>
<keyword evidence="10" id="KW-0677">Repeat</keyword>
<evidence type="ECO:0000256" key="5">
    <source>
        <dbReference type="ARBA" id="ARBA00022553"/>
    </source>
</evidence>
<dbReference type="InterPro" id="IPR017441">
    <property type="entry name" value="Protein_kinase_ATP_BS"/>
</dbReference>
<dbReference type="Gene3D" id="3.30.200.20">
    <property type="entry name" value="Phosphorylase Kinase, domain 1"/>
    <property type="match status" value="2"/>
</dbReference>
<proteinExistence type="predicted"/>
<name>A0AA38U381_9ASTR</name>
<dbReference type="GO" id="GO:0005524">
    <property type="term" value="F:ATP binding"/>
    <property type="evidence" value="ECO:0007669"/>
    <property type="project" value="UniProtKB-UniRule"/>
</dbReference>
<feature type="domain" description="Protein kinase" evidence="21">
    <location>
        <begin position="320"/>
        <end position="632"/>
    </location>
</feature>
<dbReference type="EMBL" id="JARYMX010000001">
    <property type="protein sequence ID" value="KAJ9565750.1"/>
    <property type="molecule type" value="Genomic_DNA"/>
</dbReference>
<dbReference type="PANTHER" id="PTHR27003">
    <property type="entry name" value="OS07G0166700 PROTEIN"/>
    <property type="match status" value="1"/>
</dbReference>
<keyword evidence="3" id="KW-1003">Cell membrane</keyword>
<evidence type="ECO:0000256" key="1">
    <source>
        <dbReference type="ARBA" id="ARBA00004162"/>
    </source>
</evidence>
<dbReference type="SUPFAM" id="SSF56112">
    <property type="entry name" value="Protein kinase-like (PK-like)"/>
    <property type="match status" value="2"/>
</dbReference>
<keyword evidence="23" id="KW-1185">Reference proteome</keyword>
<keyword evidence="9" id="KW-0732">Signal</keyword>
<dbReference type="EC" id="2.7.11.1" evidence="2"/>
<feature type="domain" description="Protein kinase" evidence="21">
    <location>
        <begin position="18"/>
        <end position="284"/>
    </location>
</feature>
<evidence type="ECO:0000256" key="2">
    <source>
        <dbReference type="ARBA" id="ARBA00012513"/>
    </source>
</evidence>
<evidence type="ECO:0000256" key="17">
    <source>
        <dbReference type="ARBA" id="ARBA00023180"/>
    </source>
</evidence>
<dbReference type="SMART" id="SM00220">
    <property type="entry name" value="S_TKc"/>
    <property type="match status" value="2"/>
</dbReference>
<dbReference type="PROSITE" id="PS00108">
    <property type="entry name" value="PROTEIN_KINASE_ST"/>
    <property type="match status" value="1"/>
</dbReference>
<evidence type="ECO:0000256" key="16">
    <source>
        <dbReference type="ARBA" id="ARBA00023170"/>
    </source>
</evidence>
<keyword evidence="13 20" id="KW-0067">ATP-binding</keyword>
<keyword evidence="7" id="KW-0808">Transferase</keyword>
<dbReference type="InterPro" id="IPR008271">
    <property type="entry name" value="Ser/Thr_kinase_AS"/>
</dbReference>
<comment type="caution">
    <text evidence="22">The sequence shown here is derived from an EMBL/GenBank/DDBJ whole genome shotgun (WGS) entry which is preliminary data.</text>
</comment>
<evidence type="ECO:0000256" key="18">
    <source>
        <dbReference type="ARBA" id="ARBA00047899"/>
    </source>
</evidence>
<dbReference type="PROSITE" id="PS00107">
    <property type="entry name" value="PROTEIN_KINASE_ATP"/>
    <property type="match status" value="1"/>
</dbReference>
<dbReference type="InterPro" id="IPR000719">
    <property type="entry name" value="Prot_kinase_dom"/>
</dbReference>
<dbReference type="PANTHER" id="PTHR27003:SF467">
    <property type="entry name" value="PROTEIN KINASE DOMAIN-CONTAINING PROTEIN"/>
    <property type="match status" value="1"/>
</dbReference>
<comment type="subcellular location">
    <subcellularLocation>
        <location evidence="1">Cell membrane</location>
        <topology evidence="1">Single-pass membrane protein</topology>
    </subcellularLocation>
</comment>
<evidence type="ECO:0000259" key="21">
    <source>
        <dbReference type="PROSITE" id="PS50011"/>
    </source>
</evidence>
<dbReference type="GO" id="GO:0005886">
    <property type="term" value="C:plasma membrane"/>
    <property type="evidence" value="ECO:0007669"/>
    <property type="project" value="UniProtKB-SubCell"/>
</dbReference>
<evidence type="ECO:0000256" key="19">
    <source>
        <dbReference type="ARBA" id="ARBA00048679"/>
    </source>
</evidence>
<evidence type="ECO:0000256" key="12">
    <source>
        <dbReference type="ARBA" id="ARBA00022777"/>
    </source>
</evidence>
<sequence length="655" mass="74987">MGFKRFDYEDIKQATNNFAEDNIIGIGSSGKVYQGKLLRPEGLVTYAFKRIESHGRSGNLKLYMYLSKIKHENICSFVGICMDTPTTEVLVFEFPSRRSLDLYLSTAELTWLKRLKICLGVARGLSYLHGDKGIVHHNVKITNILLDDNWQAKINFGNADWEEYTTLHNPIGTIDNIDPWYFESGFLTKESDIYSLGMVLFEVLCRKPTSTTSDDSVIVEPLSKLARQHYENGTLTEIIDPILRKQMSPNSFDIFSAISYRCRQWDREKRPKILEIVKKIEEALGHQLEFEKVSAVELKRSFQQHLKIPLKEIHFATNGFHANHLIGWGGFGGVYKAELLHLDVRKYVKMDDFHRQSIVENSTYPRRKSKVAVKKLDSRYGQGRKQFLQEIDVLSLLNHQNIVPLLGFCDEDGEMILVYEYASNGSLDRHIGKFGKVYSHTWAQRLQICLDMAHGLNYLHEMDIIHRDIKSANILIGHAQEVMIGDFGLSRTKKNPDVEYSITDVAGTAAYVEPKYARTGMLTKQTDIYSLGVVLLEVFCGRLVVSPTLGDDPEYLLHEAKRHFQQKTFNQMIDPYLNEEFEKSCAISGNTSFSDSINTFVEITYKCLHDDQAHHLTMKDVVKELKKASTIFHGEGMEMLSTEPTKLDTNNFTED</sequence>
<evidence type="ECO:0000256" key="14">
    <source>
        <dbReference type="ARBA" id="ARBA00022989"/>
    </source>
</evidence>
<evidence type="ECO:0000256" key="15">
    <source>
        <dbReference type="ARBA" id="ARBA00023136"/>
    </source>
</evidence>
<dbReference type="Proteomes" id="UP001172457">
    <property type="component" value="Chromosome 1"/>
</dbReference>
<evidence type="ECO:0000256" key="11">
    <source>
        <dbReference type="ARBA" id="ARBA00022741"/>
    </source>
</evidence>
<keyword evidence="12" id="KW-0418">Kinase</keyword>